<keyword evidence="3" id="KW-0805">Transcription regulation</keyword>
<dbReference type="EMBL" id="RSEJ01000001">
    <property type="protein sequence ID" value="NBI51158.1"/>
    <property type="molecule type" value="Genomic_DNA"/>
</dbReference>
<dbReference type="PANTHER" id="PTHR46577:SF2">
    <property type="entry name" value="TRANSCRIPTIONAL REGULATORY PROTEIN"/>
    <property type="match status" value="1"/>
</dbReference>
<dbReference type="SMART" id="SM00345">
    <property type="entry name" value="HTH_GNTR"/>
    <property type="match status" value="1"/>
</dbReference>
<dbReference type="Proteomes" id="UP000738517">
    <property type="component" value="Unassembled WGS sequence"/>
</dbReference>
<keyword evidence="6" id="KW-1133">Transmembrane helix</keyword>
<comment type="similarity">
    <text evidence="1">In the C-terminal section; belongs to the class-I pyridoxal-phosphate-dependent aminotransferase family.</text>
</comment>
<dbReference type="PROSITE" id="PS50949">
    <property type="entry name" value="HTH_GNTR"/>
    <property type="match status" value="1"/>
</dbReference>
<evidence type="ECO:0000313" key="8">
    <source>
        <dbReference type="EMBL" id="NBI51158.1"/>
    </source>
</evidence>
<proteinExistence type="inferred from homology"/>
<name>A0ABW9YBL9_9GAMM</name>
<dbReference type="Gene3D" id="1.10.10.10">
    <property type="entry name" value="Winged helix-like DNA-binding domain superfamily/Winged helix DNA-binding domain"/>
    <property type="match status" value="1"/>
</dbReference>
<dbReference type="Gene3D" id="3.40.640.10">
    <property type="entry name" value="Type I PLP-dependent aspartate aminotransferase-like (Major domain)"/>
    <property type="match status" value="1"/>
</dbReference>
<dbReference type="InterPro" id="IPR015424">
    <property type="entry name" value="PyrdxlP-dep_Trfase"/>
</dbReference>
<dbReference type="CDD" id="cd00609">
    <property type="entry name" value="AAT_like"/>
    <property type="match status" value="1"/>
</dbReference>
<dbReference type="InterPro" id="IPR036390">
    <property type="entry name" value="WH_DNA-bd_sf"/>
</dbReference>
<comment type="caution">
    <text evidence="8">The sequence shown here is derived from an EMBL/GenBank/DDBJ whole genome shotgun (WGS) entry which is preliminary data.</text>
</comment>
<evidence type="ECO:0000256" key="1">
    <source>
        <dbReference type="ARBA" id="ARBA00005384"/>
    </source>
</evidence>
<dbReference type="Pfam" id="PF00155">
    <property type="entry name" value="Aminotran_1_2"/>
    <property type="match status" value="1"/>
</dbReference>
<keyword evidence="6" id="KW-0472">Membrane</keyword>
<evidence type="ECO:0000256" key="4">
    <source>
        <dbReference type="ARBA" id="ARBA00023125"/>
    </source>
</evidence>
<keyword evidence="9" id="KW-1185">Reference proteome</keyword>
<dbReference type="PANTHER" id="PTHR46577">
    <property type="entry name" value="HTH-TYPE TRANSCRIPTIONAL REGULATORY PROTEIN GABR"/>
    <property type="match status" value="1"/>
</dbReference>
<dbReference type="InterPro" id="IPR000524">
    <property type="entry name" value="Tscrpt_reg_HTH_GntR"/>
</dbReference>
<sequence>MTKINGIIRTAITISFPFYLLDITLIRYRKVNRDRFDCFLGYRLQPRRCGVSKKYQQVVDLITERIDKQSYQSGDKLPSIRDLSTQLAISKNTVIRAYQQLEASQRIEAHPRSGYVVTQLKSPATATVSEPGYVDLMSLSKEIMSLSLSHQVLPAGSAHPDTRFPAIRSLYAEIGRHSRYQTNIPSHYQLPPGNEVLLRQLVFINQELGVTTSASDILITHGAQQAISLSLQAITQPGDIVLVESPSYFGNLLLLESLGLKVVEIPASVTSGMDLNALEQALERWPVSAIIINPSFNNPTGFMMSEPDRLAFLALTKAIPIIEDDVFGGLAYGRRQLPLKALDQENRVIYCSSLSKTLDSRLRIGWVIAGKYQHQIEKRLITDNMGSLNLMQSAVGQFLTTGKYRQHLGKIRKSYARRQRLFFKLFTTELDRFPWLQGQYHLSQPEGGFLCWLTLPEHADCTDIYQEALRQNISILPGKMFSTQSQHNHCIRLSFANFDDNNQWKAGLKKLAQIIADHSNQISFNENHSK</sequence>
<dbReference type="GO" id="GO:0008483">
    <property type="term" value="F:transaminase activity"/>
    <property type="evidence" value="ECO:0007669"/>
    <property type="project" value="UniProtKB-KW"/>
</dbReference>
<dbReference type="InterPro" id="IPR015422">
    <property type="entry name" value="PyrdxlP-dep_Trfase_small"/>
</dbReference>
<dbReference type="CDD" id="cd07377">
    <property type="entry name" value="WHTH_GntR"/>
    <property type="match status" value="1"/>
</dbReference>
<organism evidence="8 9">
    <name type="scientific">Photobacterium alginatilyticum</name>
    <dbReference type="NCBI Taxonomy" id="1775171"/>
    <lineage>
        <taxon>Bacteria</taxon>
        <taxon>Pseudomonadati</taxon>
        <taxon>Pseudomonadota</taxon>
        <taxon>Gammaproteobacteria</taxon>
        <taxon>Vibrionales</taxon>
        <taxon>Vibrionaceae</taxon>
        <taxon>Photobacterium</taxon>
    </lineage>
</organism>
<evidence type="ECO:0000256" key="2">
    <source>
        <dbReference type="ARBA" id="ARBA00022898"/>
    </source>
</evidence>
<dbReference type="Gene3D" id="3.90.1150.10">
    <property type="entry name" value="Aspartate Aminotransferase, domain 1"/>
    <property type="match status" value="1"/>
</dbReference>
<dbReference type="InterPro" id="IPR051446">
    <property type="entry name" value="HTH_trans_reg/aminotransferase"/>
</dbReference>
<accession>A0ABW9YBL9</accession>
<keyword evidence="5" id="KW-0804">Transcription</keyword>
<keyword evidence="8" id="KW-0808">Transferase</keyword>
<dbReference type="InterPro" id="IPR015421">
    <property type="entry name" value="PyrdxlP-dep_Trfase_major"/>
</dbReference>
<evidence type="ECO:0000256" key="3">
    <source>
        <dbReference type="ARBA" id="ARBA00023015"/>
    </source>
</evidence>
<reference evidence="8 9" key="1">
    <citation type="journal article" date="2017" name="Int. J. Syst. Evol. Microbiol.">
        <title>Photobacterium alginatilyticum sp. nov., a marine bacterium isolated from bottom seawater.</title>
        <authorList>
            <person name="Wang X."/>
            <person name="Wang Y."/>
            <person name="Yang X."/>
            <person name="Sun H."/>
            <person name="Li B."/>
            <person name="Zhang X.H."/>
        </authorList>
    </citation>
    <scope>NUCLEOTIDE SEQUENCE [LARGE SCALE GENOMIC DNA]</scope>
    <source>
        <strain evidence="8 9">P03D4</strain>
    </source>
</reference>
<gene>
    <name evidence="8" type="ORF">EIZ48_01000</name>
</gene>
<dbReference type="InterPro" id="IPR036388">
    <property type="entry name" value="WH-like_DNA-bd_sf"/>
</dbReference>
<evidence type="ECO:0000256" key="5">
    <source>
        <dbReference type="ARBA" id="ARBA00023163"/>
    </source>
</evidence>
<keyword evidence="4" id="KW-0238">DNA-binding</keyword>
<keyword evidence="2" id="KW-0663">Pyridoxal phosphate</keyword>
<dbReference type="SUPFAM" id="SSF46785">
    <property type="entry name" value="Winged helix' DNA-binding domain"/>
    <property type="match status" value="1"/>
</dbReference>
<dbReference type="SUPFAM" id="SSF53383">
    <property type="entry name" value="PLP-dependent transferases"/>
    <property type="match status" value="1"/>
</dbReference>
<evidence type="ECO:0000259" key="7">
    <source>
        <dbReference type="PROSITE" id="PS50949"/>
    </source>
</evidence>
<dbReference type="InterPro" id="IPR004839">
    <property type="entry name" value="Aminotransferase_I/II_large"/>
</dbReference>
<protein>
    <submittedName>
        <fullName evidence="8">PLP-dependent aminotransferase family protein</fullName>
    </submittedName>
</protein>
<dbReference type="Pfam" id="PF00392">
    <property type="entry name" value="GntR"/>
    <property type="match status" value="1"/>
</dbReference>
<feature type="transmembrane region" description="Helical" evidence="6">
    <location>
        <begin position="6"/>
        <end position="26"/>
    </location>
</feature>
<feature type="domain" description="HTH gntR-type" evidence="7">
    <location>
        <begin position="52"/>
        <end position="120"/>
    </location>
</feature>
<evidence type="ECO:0000256" key="6">
    <source>
        <dbReference type="SAM" id="Phobius"/>
    </source>
</evidence>
<keyword evidence="8" id="KW-0032">Aminotransferase</keyword>
<evidence type="ECO:0000313" key="9">
    <source>
        <dbReference type="Proteomes" id="UP000738517"/>
    </source>
</evidence>
<keyword evidence="6" id="KW-0812">Transmembrane</keyword>